<dbReference type="AlphaFoldDB" id="A0A2C9VTQ6"/>
<accession>A0A2C9VTQ6</accession>
<name>A0A2C9VTQ6_MANES</name>
<protein>
    <submittedName>
        <fullName evidence="1">Uncharacterized protein</fullName>
    </submittedName>
</protein>
<sequence>MIVPSSSSTNSGLHPSNRMMETLSIQVKICKTYRESENQTNQC</sequence>
<proteinExistence type="predicted"/>
<evidence type="ECO:0000313" key="1">
    <source>
        <dbReference type="EMBL" id="OAY49471.1"/>
    </source>
</evidence>
<dbReference type="EMBL" id="CM004391">
    <property type="protein sequence ID" value="OAY49471.1"/>
    <property type="molecule type" value="Genomic_DNA"/>
</dbReference>
<gene>
    <name evidence="1" type="ORF">MANES_05G058900</name>
</gene>
<organism evidence="1">
    <name type="scientific">Manihot esculenta</name>
    <name type="common">Cassava</name>
    <name type="synonym">Jatropha manihot</name>
    <dbReference type="NCBI Taxonomy" id="3983"/>
    <lineage>
        <taxon>Eukaryota</taxon>
        <taxon>Viridiplantae</taxon>
        <taxon>Streptophyta</taxon>
        <taxon>Embryophyta</taxon>
        <taxon>Tracheophyta</taxon>
        <taxon>Spermatophyta</taxon>
        <taxon>Magnoliopsida</taxon>
        <taxon>eudicotyledons</taxon>
        <taxon>Gunneridae</taxon>
        <taxon>Pentapetalae</taxon>
        <taxon>rosids</taxon>
        <taxon>fabids</taxon>
        <taxon>Malpighiales</taxon>
        <taxon>Euphorbiaceae</taxon>
        <taxon>Crotonoideae</taxon>
        <taxon>Manihoteae</taxon>
        <taxon>Manihot</taxon>
    </lineage>
</organism>
<reference evidence="1" key="1">
    <citation type="submission" date="2016-02" db="EMBL/GenBank/DDBJ databases">
        <title>WGS assembly of Manihot esculenta.</title>
        <authorList>
            <person name="Bredeson J.V."/>
            <person name="Prochnik S.E."/>
            <person name="Lyons J.B."/>
            <person name="Schmutz J."/>
            <person name="Grimwood J."/>
            <person name="Vrebalov J."/>
            <person name="Bart R.S."/>
            <person name="Amuge T."/>
            <person name="Ferguson M.E."/>
            <person name="Green R."/>
            <person name="Putnam N."/>
            <person name="Stites J."/>
            <person name="Rounsley S."/>
            <person name="Rokhsar D.S."/>
        </authorList>
    </citation>
    <scope>NUCLEOTIDE SEQUENCE [LARGE SCALE GENOMIC DNA]</scope>
    <source>
        <tissue evidence="1">Leaf</tissue>
    </source>
</reference>